<evidence type="ECO:0000259" key="7">
    <source>
        <dbReference type="PROSITE" id="PS50887"/>
    </source>
</evidence>
<dbReference type="InterPro" id="IPR033479">
    <property type="entry name" value="dCache_1"/>
</dbReference>
<keyword evidence="4 6" id="KW-1133">Transmembrane helix</keyword>
<dbReference type="GO" id="GO:0052621">
    <property type="term" value="F:diguanylate cyclase activity"/>
    <property type="evidence" value="ECO:0007669"/>
    <property type="project" value="TreeGrafter"/>
</dbReference>
<dbReference type="Pfam" id="PF02743">
    <property type="entry name" value="dCache_1"/>
    <property type="match status" value="1"/>
</dbReference>
<gene>
    <name evidence="8" type="ORF">SDC9_45623</name>
</gene>
<keyword evidence="3 6" id="KW-0812">Transmembrane</keyword>
<evidence type="ECO:0000256" key="5">
    <source>
        <dbReference type="ARBA" id="ARBA00023136"/>
    </source>
</evidence>
<dbReference type="InterPro" id="IPR000160">
    <property type="entry name" value="GGDEF_dom"/>
</dbReference>
<keyword evidence="2" id="KW-1003">Cell membrane</keyword>
<dbReference type="CDD" id="cd01949">
    <property type="entry name" value="GGDEF"/>
    <property type="match status" value="1"/>
</dbReference>
<dbReference type="PROSITE" id="PS50887">
    <property type="entry name" value="GGDEF"/>
    <property type="match status" value="1"/>
</dbReference>
<dbReference type="InterPro" id="IPR029787">
    <property type="entry name" value="Nucleotide_cyclase"/>
</dbReference>
<dbReference type="GO" id="GO:0005886">
    <property type="term" value="C:plasma membrane"/>
    <property type="evidence" value="ECO:0007669"/>
    <property type="project" value="UniProtKB-SubCell"/>
</dbReference>
<dbReference type="Pfam" id="PF00990">
    <property type="entry name" value="GGDEF"/>
    <property type="match status" value="1"/>
</dbReference>
<dbReference type="EMBL" id="VSSQ01000664">
    <property type="protein sequence ID" value="MPL99405.1"/>
    <property type="molecule type" value="Genomic_DNA"/>
</dbReference>
<dbReference type="PANTHER" id="PTHR45138">
    <property type="entry name" value="REGULATORY COMPONENTS OF SENSORY TRANSDUCTION SYSTEM"/>
    <property type="match status" value="1"/>
</dbReference>
<feature type="domain" description="GGDEF" evidence="7">
    <location>
        <begin position="469"/>
        <end position="599"/>
    </location>
</feature>
<dbReference type="PANTHER" id="PTHR45138:SF9">
    <property type="entry name" value="DIGUANYLATE CYCLASE DGCM-RELATED"/>
    <property type="match status" value="1"/>
</dbReference>
<evidence type="ECO:0000256" key="3">
    <source>
        <dbReference type="ARBA" id="ARBA00022692"/>
    </source>
</evidence>
<comment type="subcellular location">
    <subcellularLocation>
        <location evidence="1">Cell membrane</location>
        <topology evidence="1">Multi-pass membrane protein</topology>
    </subcellularLocation>
</comment>
<dbReference type="InterPro" id="IPR050469">
    <property type="entry name" value="Diguanylate_Cyclase"/>
</dbReference>
<dbReference type="Gene3D" id="3.30.70.270">
    <property type="match status" value="1"/>
</dbReference>
<dbReference type="SMART" id="SM00267">
    <property type="entry name" value="GGDEF"/>
    <property type="match status" value="1"/>
</dbReference>
<name>A0A644W6K8_9ZZZZ</name>
<dbReference type="Gene3D" id="3.30.450.20">
    <property type="entry name" value="PAS domain"/>
    <property type="match status" value="1"/>
</dbReference>
<dbReference type="SUPFAM" id="SSF55073">
    <property type="entry name" value="Nucleotide cyclase"/>
    <property type="match status" value="1"/>
</dbReference>
<accession>A0A644W6K8</accession>
<proteinExistence type="predicted"/>
<evidence type="ECO:0000256" key="6">
    <source>
        <dbReference type="SAM" id="Phobius"/>
    </source>
</evidence>
<evidence type="ECO:0000256" key="1">
    <source>
        <dbReference type="ARBA" id="ARBA00004651"/>
    </source>
</evidence>
<dbReference type="InterPro" id="IPR043128">
    <property type="entry name" value="Rev_trsase/Diguanyl_cyclase"/>
</dbReference>
<dbReference type="AlphaFoldDB" id="A0A644W6K8"/>
<sequence length="603" mass="67486">MRKALRVAAALYIAVIAASVALFFGMRSQTEKYLVNELCQIADTFKNVAETQMENKFQKLKIIADGIVLQNPDDEKEIRANLSQINVNSDGFIEIDFIMPDGEIVTDGGAGKTPTEDFSKEEYFQQVLHGTKAALRIKEDPLGVFSFAVPVVKNGSVVGVLSGTYDMALDNILSLPLLQGAGYADIMDNAGGFLVRHNGPELSGSEKTIEDLGTADSGVFEQVKQNLAGRKSGTYTFKDKSGNKMFAVYTPSEFDGWNIQCVLSASYAYERLSSVTRGPLLFFEATLFLLFALTLIMIWRTYNDHHGRGVQKERYLILEETAHDLLFKYTPQTDSFDYSYLSTDGQMVKGHYDFYLTERKFIEMIHSASCTVWEKTLTMAAARPMRTTVEFLPKNISNGCEWYLGTFQSVADESGQVINVFGRGENIHPIVETRNNAICQAAMDKMTGISNKSAVEEKIAQLLNSRGDTCCALLMIDLDDFKAINDRFGHISGDRALKNFARLLQRVFSAEDVIGRFGGDEFVVFMQNISRENVWKRVEQFRRLLAEQQKDSVFVMTCSIGILYSEKGMDSLEALLRSADDAMYHIKKNGKNGYYFLDASQCS</sequence>
<feature type="transmembrane region" description="Helical" evidence="6">
    <location>
        <begin position="280"/>
        <end position="299"/>
    </location>
</feature>
<evidence type="ECO:0000256" key="2">
    <source>
        <dbReference type="ARBA" id="ARBA00022475"/>
    </source>
</evidence>
<evidence type="ECO:0000256" key="4">
    <source>
        <dbReference type="ARBA" id="ARBA00022989"/>
    </source>
</evidence>
<dbReference type="FunFam" id="3.30.70.270:FF:000001">
    <property type="entry name" value="Diguanylate cyclase domain protein"/>
    <property type="match status" value="1"/>
</dbReference>
<protein>
    <recommendedName>
        <fullName evidence="7">GGDEF domain-containing protein</fullName>
    </recommendedName>
</protein>
<evidence type="ECO:0000313" key="8">
    <source>
        <dbReference type="EMBL" id="MPL99405.1"/>
    </source>
</evidence>
<keyword evidence="5 6" id="KW-0472">Membrane</keyword>
<comment type="caution">
    <text evidence="8">The sequence shown here is derived from an EMBL/GenBank/DDBJ whole genome shotgun (WGS) entry which is preliminary data.</text>
</comment>
<feature type="transmembrane region" description="Helical" evidence="6">
    <location>
        <begin position="7"/>
        <end position="26"/>
    </location>
</feature>
<reference evidence="8" key="1">
    <citation type="submission" date="2019-08" db="EMBL/GenBank/DDBJ databases">
        <authorList>
            <person name="Kucharzyk K."/>
            <person name="Murdoch R.W."/>
            <person name="Higgins S."/>
            <person name="Loffler F."/>
        </authorList>
    </citation>
    <scope>NUCLEOTIDE SEQUENCE</scope>
</reference>
<organism evidence="8">
    <name type="scientific">bioreactor metagenome</name>
    <dbReference type="NCBI Taxonomy" id="1076179"/>
    <lineage>
        <taxon>unclassified sequences</taxon>
        <taxon>metagenomes</taxon>
        <taxon>ecological metagenomes</taxon>
    </lineage>
</organism>
<dbReference type="NCBIfam" id="TIGR00254">
    <property type="entry name" value="GGDEF"/>
    <property type="match status" value="1"/>
</dbReference>